<gene>
    <name evidence="3" type="ORF">RFH51_18575</name>
</gene>
<feature type="chain" id="PRO_5043925381" evidence="2">
    <location>
        <begin position="23"/>
        <end position="205"/>
    </location>
</feature>
<sequence length="205" mass="22022">MQLRFGFSFALLTLSLAGCSHLAINNGSLDYKDASSLEPLKYPEGVVSRPATPLYPAPVVDPLAIQHAPTFENQRGNRFAMPRPDVKVEKAPSSDETNAAQTSTSIGQPQLITDGSGNPLIKVDGNSATIWQYTLATLTSLNHTIVGKSKNANEATVKINNQIYVVKLTSVGASNTLAVFNADNSFADKSKATELLTQIYQNWPA</sequence>
<feature type="region of interest" description="Disordered" evidence="1">
    <location>
        <begin position="86"/>
        <end position="113"/>
    </location>
</feature>
<dbReference type="AlphaFoldDB" id="A0AAW8JQB7"/>
<evidence type="ECO:0000256" key="2">
    <source>
        <dbReference type="SAM" id="SignalP"/>
    </source>
</evidence>
<dbReference type="PROSITE" id="PS51257">
    <property type="entry name" value="PROKAR_LIPOPROTEIN"/>
    <property type="match status" value="1"/>
</dbReference>
<proteinExistence type="predicted"/>
<reference evidence="3" key="1">
    <citation type="submission" date="2023-08" db="EMBL/GenBank/DDBJ databases">
        <title>Emergence of clinically-relevant ST2 carbapenem-resistant Acinetobacter baumannii strains in hospital sewages in Zhejiang, East of China.</title>
        <authorList>
            <person name="Kaichao C."/>
            <person name="Zhang R."/>
        </authorList>
    </citation>
    <scope>NUCLEOTIDE SEQUENCE</scope>
    <source>
        <strain evidence="3">M-SY-60</strain>
    </source>
</reference>
<feature type="signal peptide" evidence="2">
    <location>
        <begin position="1"/>
        <end position="22"/>
    </location>
</feature>
<dbReference type="EMBL" id="JAVIDA010000045">
    <property type="protein sequence ID" value="MDQ9073453.1"/>
    <property type="molecule type" value="Genomic_DNA"/>
</dbReference>
<organism evidence="3 4">
    <name type="scientific">Acinetobacter gerneri</name>
    <dbReference type="NCBI Taxonomy" id="202952"/>
    <lineage>
        <taxon>Bacteria</taxon>
        <taxon>Pseudomonadati</taxon>
        <taxon>Pseudomonadota</taxon>
        <taxon>Gammaproteobacteria</taxon>
        <taxon>Moraxellales</taxon>
        <taxon>Moraxellaceae</taxon>
        <taxon>Acinetobacter</taxon>
    </lineage>
</organism>
<evidence type="ECO:0000256" key="1">
    <source>
        <dbReference type="SAM" id="MobiDB-lite"/>
    </source>
</evidence>
<dbReference type="RefSeq" id="WP_308957390.1">
    <property type="nucleotide sequence ID" value="NZ_JAVICY010000047.1"/>
</dbReference>
<keyword evidence="3" id="KW-0449">Lipoprotein</keyword>
<feature type="compositionally biased region" description="Polar residues" evidence="1">
    <location>
        <begin position="94"/>
        <end position="113"/>
    </location>
</feature>
<keyword evidence="2" id="KW-0732">Signal</keyword>
<dbReference type="Proteomes" id="UP001243195">
    <property type="component" value="Unassembled WGS sequence"/>
</dbReference>
<accession>A0AAW8JQB7</accession>
<evidence type="ECO:0000313" key="4">
    <source>
        <dbReference type="Proteomes" id="UP001243195"/>
    </source>
</evidence>
<evidence type="ECO:0000313" key="3">
    <source>
        <dbReference type="EMBL" id="MDQ9073453.1"/>
    </source>
</evidence>
<comment type="caution">
    <text evidence="3">The sequence shown here is derived from an EMBL/GenBank/DDBJ whole genome shotgun (WGS) entry which is preliminary data.</text>
</comment>
<name>A0AAW8JQB7_9GAMM</name>
<protein>
    <submittedName>
        <fullName evidence="3">Lipoprotein-34 (NlpB)</fullName>
    </submittedName>
</protein>